<dbReference type="GO" id="GO:0004066">
    <property type="term" value="F:asparagine synthase (glutamine-hydrolyzing) activity"/>
    <property type="evidence" value="ECO:0007669"/>
    <property type="project" value="InterPro"/>
</dbReference>
<evidence type="ECO:0000313" key="6">
    <source>
        <dbReference type="EMBL" id="SVB06131.1"/>
    </source>
</evidence>
<keyword evidence="3" id="KW-0067">ATP-binding</keyword>
<dbReference type="InterPro" id="IPR014729">
    <property type="entry name" value="Rossmann-like_a/b/a_fold"/>
</dbReference>
<evidence type="ECO:0000256" key="1">
    <source>
        <dbReference type="ARBA" id="ARBA00005752"/>
    </source>
</evidence>
<comment type="similarity">
    <text evidence="1">Belongs to the asparagine synthetase family.</text>
</comment>
<dbReference type="InterPro" id="IPR033738">
    <property type="entry name" value="AsnB_N"/>
</dbReference>
<dbReference type="GO" id="GO:0006529">
    <property type="term" value="P:asparagine biosynthetic process"/>
    <property type="evidence" value="ECO:0007669"/>
    <property type="project" value="InterPro"/>
</dbReference>
<evidence type="ECO:0000256" key="3">
    <source>
        <dbReference type="ARBA" id="ARBA00022840"/>
    </source>
</evidence>
<protein>
    <recommendedName>
        <fullName evidence="5">Glutamine amidotransferase type-2 domain-containing protein</fullName>
    </recommendedName>
</protein>
<dbReference type="PANTHER" id="PTHR43284:SF1">
    <property type="entry name" value="ASPARAGINE SYNTHETASE"/>
    <property type="match status" value="1"/>
</dbReference>
<dbReference type="InterPro" id="IPR001962">
    <property type="entry name" value="Asn_synthase"/>
</dbReference>
<evidence type="ECO:0000256" key="4">
    <source>
        <dbReference type="ARBA" id="ARBA00022962"/>
    </source>
</evidence>
<dbReference type="SUPFAM" id="SSF52402">
    <property type="entry name" value="Adenine nucleotide alpha hydrolases-like"/>
    <property type="match status" value="1"/>
</dbReference>
<dbReference type="InterPro" id="IPR029055">
    <property type="entry name" value="Ntn_hydrolases_N"/>
</dbReference>
<dbReference type="NCBIfam" id="TIGR01536">
    <property type="entry name" value="asn_synth_AEB"/>
    <property type="match status" value="1"/>
</dbReference>
<gene>
    <name evidence="6" type="ORF">METZ01_LOCUS158985</name>
</gene>
<dbReference type="InterPro" id="IPR017932">
    <property type="entry name" value="GATase_2_dom"/>
</dbReference>
<reference evidence="6" key="1">
    <citation type="submission" date="2018-05" db="EMBL/GenBank/DDBJ databases">
        <authorList>
            <person name="Lanie J.A."/>
            <person name="Ng W.-L."/>
            <person name="Kazmierczak K.M."/>
            <person name="Andrzejewski T.M."/>
            <person name="Davidsen T.M."/>
            <person name="Wayne K.J."/>
            <person name="Tettelin H."/>
            <person name="Glass J.I."/>
            <person name="Rusch D."/>
            <person name="Podicherti R."/>
            <person name="Tsui H.-C.T."/>
            <person name="Winkler M.E."/>
        </authorList>
    </citation>
    <scope>NUCLEOTIDE SEQUENCE</scope>
</reference>
<keyword evidence="4" id="KW-0315">Glutamine amidotransferase</keyword>
<dbReference type="GO" id="GO:0005524">
    <property type="term" value="F:ATP binding"/>
    <property type="evidence" value="ECO:0007669"/>
    <property type="project" value="UniProtKB-KW"/>
</dbReference>
<dbReference type="CDD" id="cd01991">
    <property type="entry name" value="Asn_synthase_B_C"/>
    <property type="match status" value="1"/>
</dbReference>
<dbReference type="CDD" id="cd00712">
    <property type="entry name" value="AsnB"/>
    <property type="match status" value="1"/>
</dbReference>
<feature type="domain" description="Glutamine amidotransferase type-2" evidence="5">
    <location>
        <begin position="2"/>
        <end position="212"/>
    </location>
</feature>
<keyword evidence="2" id="KW-0547">Nucleotide-binding</keyword>
<evidence type="ECO:0000256" key="2">
    <source>
        <dbReference type="ARBA" id="ARBA00022741"/>
    </source>
</evidence>
<dbReference type="Gene3D" id="3.40.50.620">
    <property type="entry name" value="HUPs"/>
    <property type="match status" value="1"/>
</dbReference>
<dbReference type="PANTHER" id="PTHR43284">
    <property type="entry name" value="ASPARAGINE SYNTHETASE (GLUTAMINE-HYDROLYZING)"/>
    <property type="match status" value="1"/>
</dbReference>
<accession>A0A382AXT5</accession>
<dbReference type="Gene3D" id="3.60.20.10">
    <property type="entry name" value="Glutamine Phosphoribosylpyrophosphate, subunit 1, domain 1"/>
    <property type="match status" value="1"/>
</dbReference>
<dbReference type="PROSITE" id="PS51278">
    <property type="entry name" value="GATASE_TYPE_2"/>
    <property type="match status" value="1"/>
</dbReference>
<dbReference type="EMBL" id="UINC01027232">
    <property type="protein sequence ID" value="SVB06131.1"/>
    <property type="molecule type" value="Genomic_DNA"/>
</dbReference>
<evidence type="ECO:0000259" key="5">
    <source>
        <dbReference type="PROSITE" id="PS51278"/>
    </source>
</evidence>
<organism evidence="6">
    <name type="scientific">marine metagenome</name>
    <dbReference type="NCBI Taxonomy" id="408172"/>
    <lineage>
        <taxon>unclassified sequences</taxon>
        <taxon>metagenomes</taxon>
        <taxon>ecological metagenomes</taxon>
    </lineage>
</organism>
<feature type="non-terminal residue" evidence="6">
    <location>
        <position position="535"/>
    </location>
</feature>
<sequence length="535" mass="61312">MCGIFGFILNEPLQDKEIAEGLSHTKSLSHRGPDHIGSWFNKEEGIFLGHTRLSIIDLTSDSHQPFSNENSHLVFNGEIYNYRELKRSLISKGLIFRTEGDTEVLSNYLKEYGGNRLEEIDGMFAFAYYKDKSLILATDVFGEKPLYWYQNEKGFYFSSEPAPLISLLSLKINPNETLIKEFNTLGYLSAGKTFYEGLVSCEPGSFLEVKQNQKVNKGVYWKKPEFFEEKGRIHPLEESEIDEIHSLIIESLRNRIYSDVPMGLFLSSGIDSSLIGCLLKKDLNLDVLSLTVSFDKGLVHDESDKAKRISKFLDLNHIIVDSESKDSYSSLHNLTSIYGEPNDNSTAISVRQMSKIAKNYFTVAFSGTGGDELFFGYGKHNFLYKNNYFLSSTLLKSFLNIFRSNQFKSFRKIQTAIFLSQYKELDLVFALKNSPYFSDRELADEFILSSEILDQEHGSIIRKYINFDLNQNLPYSIIPAIERSSMREGLEVRTPFLNKALIENLSNIDIRRLLQGGQKYILRKILSRYLPENLI</sequence>
<proteinExistence type="inferred from homology"/>
<name>A0A382AXT5_9ZZZZ</name>
<dbReference type="AlphaFoldDB" id="A0A382AXT5"/>
<dbReference type="PIRSF" id="PIRSF001589">
    <property type="entry name" value="Asn_synthetase_glu-h"/>
    <property type="match status" value="1"/>
</dbReference>
<dbReference type="SUPFAM" id="SSF56235">
    <property type="entry name" value="N-terminal nucleophile aminohydrolases (Ntn hydrolases)"/>
    <property type="match status" value="1"/>
</dbReference>
<dbReference type="Pfam" id="PF13537">
    <property type="entry name" value="GATase_7"/>
    <property type="match status" value="1"/>
</dbReference>
<dbReference type="InterPro" id="IPR006426">
    <property type="entry name" value="Asn_synth_AEB"/>
</dbReference>
<dbReference type="Pfam" id="PF00733">
    <property type="entry name" value="Asn_synthase"/>
    <property type="match status" value="1"/>
</dbReference>
<dbReference type="InterPro" id="IPR051786">
    <property type="entry name" value="ASN_synthetase/amidase"/>
</dbReference>